<proteinExistence type="predicted"/>
<dbReference type="OrthoDB" id="982158at2"/>
<dbReference type="Proteomes" id="UP000199437">
    <property type="component" value="Unassembled WGS sequence"/>
</dbReference>
<feature type="chain" id="PRO_5011669566" description="Outer membrane protein beta-barrel domain-containing protein" evidence="1">
    <location>
        <begin position="20"/>
        <end position="152"/>
    </location>
</feature>
<keyword evidence="3" id="KW-1185">Reference proteome</keyword>
<name>A0A1I0QY98_9BACT</name>
<gene>
    <name evidence="2" type="ORF">SAMN05216290_2920</name>
</gene>
<keyword evidence="1" id="KW-0732">Signal</keyword>
<accession>A0A1I0QY98</accession>
<evidence type="ECO:0000256" key="1">
    <source>
        <dbReference type="SAM" id="SignalP"/>
    </source>
</evidence>
<dbReference type="GeneID" id="99987605"/>
<organism evidence="2 3">
    <name type="scientific">Roseivirga pacifica</name>
    <dbReference type="NCBI Taxonomy" id="1267423"/>
    <lineage>
        <taxon>Bacteria</taxon>
        <taxon>Pseudomonadati</taxon>
        <taxon>Bacteroidota</taxon>
        <taxon>Cytophagia</taxon>
        <taxon>Cytophagales</taxon>
        <taxon>Roseivirgaceae</taxon>
        <taxon>Roseivirga</taxon>
    </lineage>
</organism>
<dbReference type="STRING" id="1267423.SAMN05216290_2920"/>
<dbReference type="EMBL" id="FOIR01000002">
    <property type="protein sequence ID" value="SEW32836.1"/>
    <property type="molecule type" value="Genomic_DNA"/>
</dbReference>
<evidence type="ECO:0000313" key="3">
    <source>
        <dbReference type="Proteomes" id="UP000199437"/>
    </source>
</evidence>
<dbReference type="RefSeq" id="WP_090259303.1">
    <property type="nucleotide sequence ID" value="NZ_FOIR01000002.1"/>
</dbReference>
<protein>
    <recommendedName>
        <fullName evidence="4">Outer membrane protein beta-barrel domain-containing protein</fullName>
    </recommendedName>
</protein>
<evidence type="ECO:0008006" key="4">
    <source>
        <dbReference type="Google" id="ProtNLM"/>
    </source>
</evidence>
<reference evidence="3" key="1">
    <citation type="submission" date="2016-10" db="EMBL/GenBank/DDBJ databases">
        <authorList>
            <person name="Varghese N."/>
            <person name="Submissions S."/>
        </authorList>
    </citation>
    <scope>NUCLEOTIDE SEQUENCE [LARGE SCALE GENOMIC DNA]</scope>
    <source>
        <strain evidence="3">CGMCC 1.12402</strain>
    </source>
</reference>
<feature type="signal peptide" evidence="1">
    <location>
        <begin position="1"/>
        <end position="19"/>
    </location>
</feature>
<sequence length="152" mass="17336">MKKLIISAALMLCANWAFSQSYYYRNQSPKNVSFQVAPTVANYDNSMLIGASIGVNVNERFNLSYFHTRDYDFSETYMDNRWAGLYAAMVFPINDCFDLGPAVRLNTFNGEWKKVFVGAELRVDLGWNTKLGFEYGMGEKAGGSLKLIWNIY</sequence>
<evidence type="ECO:0000313" key="2">
    <source>
        <dbReference type="EMBL" id="SEW32836.1"/>
    </source>
</evidence>
<dbReference type="AlphaFoldDB" id="A0A1I0QY98"/>